<name>A0A367XPW7_9ASCO</name>
<feature type="compositionally biased region" description="Polar residues" evidence="1">
    <location>
        <begin position="612"/>
        <end position="641"/>
    </location>
</feature>
<feature type="compositionally biased region" description="Low complexity" evidence="1">
    <location>
        <begin position="268"/>
        <end position="280"/>
    </location>
</feature>
<dbReference type="AlphaFoldDB" id="A0A367XPW7"/>
<feature type="compositionally biased region" description="Polar residues" evidence="1">
    <location>
        <begin position="26"/>
        <end position="43"/>
    </location>
</feature>
<feature type="compositionally biased region" description="Polar residues" evidence="1">
    <location>
        <begin position="551"/>
        <end position="581"/>
    </location>
</feature>
<organism evidence="2 3">
    <name type="scientific">Candida viswanathii</name>
    <dbReference type="NCBI Taxonomy" id="5486"/>
    <lineage>
        <taxon>Eukaryota</taxon>
        <taxon>Fungi</taxon>
        <taxon>Dikarya</taxon>
        <taxon>Ascomycota</taxon>
        <taxon>Saccharomycotina</taxon>
        <taxon>Pichiomycetes</taxon>
        <taxon>Debaryomycetaceae</taxon>
        <taxon>Candida/Lodderomyces clade</taxon>
        <taxon>Candida</taxon>
    </lineage>
</organism>
<feature type="region of interest" description="Disordered" evidence="1">
    <location>
        <begin position="610"/>
        <end position="648"/>
    </location>
</feature>
<evidence type="ECO:0000313" key="2">
    <source>
        <dbReference type="EMBL" id="RCK55240.1"/>
    </source>
</evidence>
<feature type="compositionally biased region" description="Polar residues" evidence="1">
    <location>
        <begin position="481"/>
        <end position="490"/>
    </location>
</feature>
<evidence type="ECO:0000313" key="3">
    <source>
        <dbReference type="Proteomes" id="UP000253472"/>
    </source>
</evidence>
<reference evidence="2 3" key="1">
    <citation type="submission" date="2018-06" db="EMBL/GenBank/DDBJ databases">
        <title>Whole genome sequencing of Candida tropicalis (genome annotated by CSBL at Korea University).</title>
        <authorList>
            <person name="Ahn J."/>
        </authorList>
    </citation>
    <scope>NUCLEOTIDE SEQUENCE [LARGE SCALE GENOMIC DNA]</scope>
    <source>
        <strain evidence="2 3">ATCC 20962</strain>
    </source>
</reference>
<dbReference type="EMBL" id="QLNQ01000030">
    <property type="protein sequence ID" value="RCK55240.1"/>
    <property type="molecule type" value="Genomic_DNA"/>
</dbReference>
<accession>A0A367XPW7</accession>
<feature type="region of interest" description="Disordered" evidence="1">
    <location>
        <begin position="108"/>
        <end position="141"/>
    </location>
</feature>
<feature type="region of interest" description="Disordered" evidence="1">
    <location>
        <begin position="430"/>
        <end position="513"/>
    </location>
</feature>
<sequence length="744" mass="84185">MSNHPQTDASYLRYKSKEKTLDHKSYTVSKENLPGATTTTLNPASFLPPLPPLPQTTHSSENNILIAPQMTQATLTRLEVESTSSKSLPISFPYYFLDQEDPQDTFHLWRSDDDSQKKLDKDKDLPMPPPKQAAATTGNYDDFNPKRFSNFIVDEQNPYVSQRLDNLSIVSPSLESAGYEIIRSLTPMQRNPKNSGLILNPDRHLGPGSSEVLNQQHPHREISDSMGSQATIFSTRQEMQDTPLLTRNEYNRKRASLLFKRKSKRTSNVRVQTSSSSNSSLARKNAIKSKQGSWIYRLKMSIKKMISKFKFWSFKVSSKRTASVRRSRTLQSLRRKRENPRPKDIKRIKSIRDSSSPFNISAPITNPHLGKQPVFKVAKIDDNLKFRAGAPKENVYLHDNDESFGKLNHLSEYIYQQEADYFKKHGVNLAQGNHNGDRNSDSKSMLPSPDFEGSPSELLTDSVTTHARTMPPVPPPHLDHTFTNTRNPSPQRVPAPQVTPPDKQQHPRQPSQQEMVELWEKYLRLVLYKRIQLRQEINMFQNFMVSEFTPGSGNKRQGSQKTVTNQSHSQQKGHQAQKSIANSSSNNGSSIYADSNTLELIKSMEGEKSIVKSESSGVHTSTNSESRSGDSASVYTSSSGESHYVRDEKDEEFNTRVLHRRSMLGDMLEYLSEEDDEDDDEDEDEYLYVDGSSVNKSNSIASKQSDILLKTYGTVVKKSNSRLNSPLKRSFGLNHSLSSIANES</sequence>
<feature type="region of interest" description="Disordered" evidence="1">
    <location>
        <begin position="23"/>
        <end position="44"/>
    </location>
</feature>
<protein>
    <submittedName>
        <fullName evidence="2">Uncharacterized protein</fullName>
    </submittedName>
</protein>
<feature type="region of interest" description="Disordered" evidence="1">
    <location>
        <begin position="551"/>
        <end position="592"/>
    </location>
</feature>
<dbReference type="Proteomes" id="UP000253472">
    <property type="component" value="Unassembled WGS sequence"/>
</dbReference>
<comment type="caution">
    <text evidence="2">The sequence shown here is derived from an EMBL/GenBank/DDBJ whole genome shotgun (WGS) entry which is preliminary data.</text>
</comment>
<feature type="compositionally biased region" description="Basic and acidic residues" evidence="1">
    <location>
        <begin position="108"/>
        <end position="125"/>
    </location>
</feature>
<proteinExistence type="predicted"/>
<gene>
    <name evidence="2" type="ORF">Cantr_04260</name>
</gene>
<evidence type="ECO:0000256" key="1">
    <source>
        <dbReference type="SAM" id="MobiDB-lite"/>
    </source>
</evidence>
<feature type="compositionally biased region" description="Polar residues" evidence="1">
    <location>
        <begin position="457"/>
        <end position="467"/>
    </location>
</feature>
<dbReference type="OrthoDB" id="4087712at2759"/>
<keyword evidence="3" id="KW-1185">Reference proteome</keyword>
<feature type="region of interest" description="Disordered" evidence="1">
    <location>
        <begin position="261"/>
        <end position="284"/>
    </location>
</feature>